<keyword evidence="2" id="KW-0732">Signal</keyword>
<name>A0AAN7PR01_9MYRT</name>
<feature type="chain" id="PRO_5042895331" description="Secreted protein" evidence="2">
    <location>
        <begin position="25"/>
        <end position="85"/>
    </location>
</feature>
<evidence type="ECO:0000313" key="3">
    <source>
        <dbReference type="EMBL" id="KAK4752283.1"/>
    </source>
</evidence>
<feature type="compositionally biased region" description="Basic residues" evidence="1">
    <location>
        <begin position="46"/>
        <end position="65"/>
    </location>
</feature>
<feature type="signal peptide" evidence="2">
    <location>
        <begin position="1"/>
        <end position="24"/>
    </location>
</feature>
<feature type="region of interest" description="Disordered" evidence="1">
    <location>
        <begin position="25"/>
        <end position="75"/>
    </location>
</feature>
<proteinExistence type="predicted"/>
<comment type="caution">
    <text evidence="3">The sequence shown here is derived from an EMBL/GenBank/DDBJ whole genome shotgun (WGS) entry which is preliminary data.</text>
</comment>
<dbReference type="AlphaFoldDB" id="A0AAN7PR01"/>
<reference evidence="3 4" key="1">
    <citation type="journal article" date="2023" name="Hortic Res">
        <title>Pangenome of water caltrop reveals structural variations and asymmetric subgenome divergence after allopolyploidization.</title>
        <authorList>
            <person name="Zhang X."/>
            <person name="Chen Y."/>
            <person name="Wang L."/>
            <person name="Yuan Y."/>
            <person name="Fang M."/>
            <person name="Shi L."/>
            <person name="Lu R."/>
            <person name="Comes H.P."/>
            <person name="Ma Y."/>
            <person name="Chen Y."/>
            <person name="Huang G."/>
            <person name="Zhou Y."/>
            <person name="Zheng Z."/>
            <person name="Qiu Y."/>
        </authorList>
    </citation>
    <scope>NUCLEOTIDE SEQUENCE [LARGE SCALE GENOMIC DNA]</scope>
    <source>
        <tissue evidence="3">Roots</tissue>
    </source>
</reference>
<organism evidence="3 4">
    <name type="scientific">Trapa incisa</name>
    <dbReference type="NCBI Taxonomy" id="236973"/>
    <lineage>
        <taxon>Eukaryota</taxon>
        <taxon>Viridiplantae</taxon>
        <taxon>Streptophyta</taxon>
        <taxon>Embryophyta</taxon>
        <taxon>Tracheophyta</taxon>
        <taxon>Spermatophyta</taxon>
        <taxon>Magnoliopsida</taxon>
        <taxon>eudicotyledons</taxon>
        <taxon>Gunneridae</taxon>
        <taxon>Pentapetalae</taxon>
        <taxon>rosids</taxon>
        <taxon>malvids</taxon>
        <taxon>Myrtales</taxon>
        <taxon>Lythraceae</taxon>
        <taxon>Trapa</taxon>
    </lineage>
</organism>
<protein>
    <recommendedName>
        <fullName evidence="5">Secreted protein</fullName>
    </recommendedName>
</protein>
<evidence type="ECO:0008006" key="5">
    <source>
        <dbReference type="Google" id="ProtNLM"/>
    </source>
</evidence>
<evidence type="ECO:0000313" key="4">
    <source>
        <dbReference type="Proteomes" id="UP001345219"/>
    </source>
</evidence>
<evidence type="ECO:0000256" key="1">
    <source>
        <dbReference type="SAM" id="MobiDB-lite"/>
    </source>
</evidence>
<dbReference type="Proteomes" id="UP001345219">
    <property type="component" value="Chromosome 16"/>
</dbReference>
<gene>
    <name evidence="3" type="ORF">SAY87_021081</name>
</gene>
<dbReference type="EMBL" id="JAXIOK010000016">
    <property type="protein sequence ID" value="KAK4752283.1"/>
    <property type="molecule type" value="Genomic_DNA"/>
</dbReference>
<keyword evidence="4" id="KW-1185">Reference proteome</keyword>
<evidence type="ECO:0000256" key="2">
    <source>
        <dbReference type="SAM" id="SignalP"/>
    </source>
</evidence>
<sequence length="85" mass="9220">MMARSTAILAIITLLLVFTSPALARSGPTGSHGSIVHHRGNDHAVHGLHRGSWHKKKSWTRHGHGPSHYEAAPKPPLAQVLKLPM</sequence>
<accession>A0AAN7PR01</accession>